<dbReference type="SMART" id="SM00790">
    <property type="entry name" value="AFOR_N"/>
    <property type="match status" value="1"/>
</dbReference>
<dbReference type="GO" id="GO:0046872">
    <property type="term" value="F:metal ion binding"/>
    <property type="evidence" value="ECO:0007669"/>
    <property type="project" value="UniProtKB-KW"/>
</dbReference>
<evidence type="ECO:0000256" key="8">
    <source>
        <dbReference type="ARBA" id="ARBA00049934"/>
    </source>
</evidence>
<dbReference type="InterPro" id="IPR051919">
    <property type="entry name" value="W-dependent_AOR"/>
</dbReference>
<dbReference type="GO" id="GO:0051539">
    <property type="term" value="F:4 iron, 4 sulfur cluster binding"/>
    <property type="evidence" value="ECO:0007669"/>
    <property type="project" value="UniProtKB-KW"/>
</dbReference>
<keyword evidence="5" id="KW-0560">Oxidoreductase</keyword>
<keyword evidence="7" id="KW-0411">Iron-sulfur</keyword>
<accession>A0A7C4PW19</accession>
<evidence type="ECO:0000256" key="4">
    <source>
        <dbReference type="ARBA" id="ARBA00022723"/>
    </source>
</evidence>
<dbReference type="Gene3D" id="3.60.9.10">
    <property type="entry name" value="Aldehyde ferredoxin oxidoreductase, N-terminal domain"/>
    <property type="match status" value="1"/>
</dbReference>
<dbReference type="InterPro" id="IPR013984">
    <property type="entry name" value="Ald_Fedxn_OxRdtase_dom2"/>
</dbReference>
<dbReference type="PANTHER" id="PTHR30038:SF0">
    <property type="entry name" value="TUNGSTEN-CONTAINING ALDEHYDE FERREDOXIN OXIDOREDUCTASE"/>
    <property type="match status" value="1"/>
</dbReference>
<dbReference type="InterPro" id="IPR013985">
    <property type="entry name" value="Ald_Fedxn_OxRdtase_dom3"/>
</dbReference>
<dbReference type="Pfam" id="PF02730">
    <property type="entry name" value="AFOR_N"/>
    <property type="match status" value="1"/>
</dbReference>
<comment type="cofactor">
    <cofactor evidence="1">
        <name>[4Fe-4S] cluster</name>
        <dbReference type="ChEBI" id="CHEBI:49883"/>
    </cofactor>
</comment>
<comment type="cofactor">
    <cofactor evidence="8">
        <name>tungstopterin</name>
        <dbReference type="ChEBI" id="CHEBI:30402"/>
    </cofactor>
</comment>
<evidence type="ECO:0000256" key="2">
    <source>
        <dbReference type="ARBA" id="ARBA00011032"/>
    </source>
</evidence>
<dbReference type="EMBL" id="DSXR01000018">
    <property type="protein sequence ID" value="HGS86265.1"/>
    <property type="molecule type" value="Genomic_DNA"/>
</dbReference>
<dbReference type="InterPro" id="IPR013983">
    <property type="entry name" value="Ald_Fedxn_OxRdtase_N"/>
</dbReference>
<dbReference type="SUPFAM" id="SSF56228">
    <property type="entry name" value="Aldehyde ferredoxin oxidoreductase, N-terminal domain"/>
    <property type="match status" value="1"/>
</dbReference>
<keyword evidence="6" id="KW-0408">Iron</keyword>
<name>A0A7C4PW19_9CHLR</name>
<dbReference type="InterPro" id="IPR036503">
    <property type="entry name" value="Ald_Fedxn_OxRdtase_N_sf"/>
</dbReference>
<dbReference type="GO" id="GO:0009055">
    <property type="term" value="F:electron transfer activity"/>
    <property type="evidence" value="ECO:0007669"/>
    <property type="project" value="InterPro"/>
</dbReference>
<organism evidence="10">
    <name type="scientific">Bellilinea caldifistulae</name>
    <dbReference type="NCBI Taxonomy" id="360411"/>
    <lineage>
        <taxon>Bacteria</taxon>
        <taxon>Bacillati</taxon>
        <taxon>Chloroflexota</taxon>
        <taxon>Anaerolineae</taxon>
        <taxon>Anaerolineales</taxon>
        <taxon>Anaerolineaceae</taxon>
        <taxon>Bellilinea</taxon>
    </lineage>
</organism>
<comment type="similarity">
    <text evidence="2">Belongs to the AOR/FOR family.</text>
</comment>
<evidence type="ECO:0000256" key="3">
    <source>
        <dbReference type="ARBA" id="ARBA00022485"/>
    </source>
</evidence>
<protein>
    <submittedName>
        <fullName evidence="10">Aldehyde ferredoxin oxidoreductase</fullName>
    </submittedName>
</protein>
<dbReference type="PANTHER" id="PTHR30038">
    <property type="entry name" value="ALDEHYDE FERREDOXIN OXIDOREDUCTASE"/>
    <property type="match status" value="1"/>
</dbReference>
<evidence type="ECO:0000256" key="6">
    <source>
        <dbReference type="ARBA" id="ARBA00023004"/>
    </source>
</evidence>
<dbReference type="GO" id="GO:0016625">
    <property type="term" value="F:oxidoreductase activity, acting on the aldehyde or oxo group of donors, iron-sulfur protein as acceptor"/>
    <property type="evidence" value="ECO:0007669"/>
    <property type="project" value="InterPro"/>
</dbReference>
<dbReference type="Gene3D" id="1.10.569.10">
    <property type="entry name" value="Aldehyde Ferredoxin Oxidoreductase Protein, subunit A, domain 2"/>
    <property type="match status" value="1"/>
</dbReference>
<dbReference type="AlphaFoldDB" id="A0A7C4PW19"/>
<evidence type="ECO:0000259" key="9">
    <source>
        <dbReference type="SMART" id="SM00790"/>
    </source>
</evidence>
<evidence type="ECO:0000313" key="10">
    <source>
        <dbReference type="EMBL" id="HGS86265.1"/>
    </source>
</evidence>
<dbReference type="InterPro" id="IPR001203">
    <property type="entry name" value="OxRdtase_Ald_Fedxn_C"/>
</dbReference>
<dbReference type="Gene3D" id="1.10.599.10">
    <property type="entry name" value="Aldehyde Ferredoxin Oxidoreductase Protein, subunit A, domain 3"/>
    <property type="match status" value="1"/>
</dbReference>
<keyword evidence="4" id="KW-0479">Metal-binding</keyword>
<evidence type="ECO:0000256" key="5">
    <source>
        <dbReference type="ARBA" id="ARBA00023002"/>
    </source>
</evidence>
<proteinExistence type="inferred from homology"/>
<evidence type="ECO:0000256" key="1">
    <source>
        <dbReference type="ARBA" id="ARBA00001966"/>
    </source>
</evidence>
<sequence>MYLVRVNMTDRTYQVTEVPEKYKYLAGRALTSNIVADEVPPLAHPLGPNNKLVFSAGFVTGTSAPTAARISVGGKSPLTGGIKEANAGSSWGADLANMRIRGLIIEGQPKEKDRFWGLHITWDGKPKVEFFDATPYTKQPLSLVYPPIYEKFGERVSICSVGAAAEYAYSNSGVCFNDQSKRPSRYAGRGGLGAVMASKGVKFIVLDRQGAPGVEIADKALFEEGRKKMIEALRTHAITKPKGGLNSYGTAILINIMNEAGGLPTKNFSSGRFEEAPKIAGEAIFETNKDRKGKEIFNHACSPGCIIQCSNTVYAEDGSEITSCLEYESAWSLGANCGISNLDDLAMLNHLCNEYGLDTIETGTTLGVAMEAGVIPFGDSKAAINLVHEMGKGTPLGRILGAGTETTGRVYGITRVPTVKGQSIPAYEPRAVKGIGITYATSTMGADHTAGYTIAPEILGVMGKVDPLTPEGKAALSRAFQATTAFIDSSGHCLFIAFAILDIASGYQGMIEEINGVLGTNWTADDVLKFGAEVLKVERKFNEAAGISKAADRLPEFMTREPLPPHNTVFDVPEEALDSVFAEL</sequence>
<dbReference type="Pfam" id="PF01314">
    <property type="entry name" value="AFOR_C"/>
    <property type="match status" value="1"/>
</dbReference>
<reference evidence="10" key="1">
    <citation type="journal article" date="2020" name="mSystems">
        <title>Genome- and Community-Level Interaction Insights into Carbon Utilization and Element Cycling Functions of Hydrothermarchaeota in Hydrothermal Sediment.</title>
        <authorList>
            <person name="Zhou Z."/>
            <person name="Liu Y."/>
            <person name="Xu W."/>
            <person name="Pan J."/>
            <person name="Luo Z.H."/>
            <person name="Li M."/>
        </authorList>
    </citation>
    <scope>NUCLEOTIDE SEQUENCE [LARGE SCALE GENOMIC DNA]</scope>
    <source>
        <strain evidence="10">SpSt-556</strain>
    </source>
</reference>
<dbReference type="SUPFAM" id="SSF48310">
    <property type="entry name" value="Aldehyde ferredoxin oxidoreductase, C-terminal domains"/>
    <property type="match status" value="1"/>
</dbReference>
<dbReference type="InterPro" id="IPR036021">
    <property type="entry name" value="Tungsten_al_ferr_oxy-like_C"/>
</dbReference>
<comment type="caution">
    <text evidence="10">The sequence shown here is derived from an EMBL/GenBank/DDBJ whole genome shotgun (WGS) entry which is preliminary data.</text>
</comment>
<gene>
    <name evidence="10" type="ORF">ENT17_01440</name>
</gene>
<feature type="domain" description="Aldehyde ferredoxin oxidoreductase N-terminal" evidence="9">
    <location>
        <begin position="1"/>
        <end position="210"/>
    </location>
</feature>
<evidence type="ECO:0000256" key="7">
    <source>
        <dbReference type="ARBA" id="ARBA00023014"/>
    </source>
</evidence>
<keyword evidence="3" id="KW-0004">4Fe-4S</keyword>